<dbReference type="RefSeq" id="WP_022062165.1">
    <property type="nucleotide sequence ID" value="NZ_CATXTW010000020.1"/>
</dbReference>
<dbReference type="AlphaFoldDB" id="A0A5B3GNE8"/>
<evidence type="ECO:0000256" key="1">
    <source>
        <dbReference type="ARBA" id="ARBA00023015"/>
    </source>
</evidence>
<organism evidence="6 7">
    <name type="scientific">Alistipes shahii</name>
    <dbReference type="NCBI Taxonomy" id="328814"/>
    <lineage>
        <taxon>Bacteria</taxon>
        <taxon>Pseudomonadati</taxon>
        <taxon>Bacteroidota</taxon>
        <taxon>Bacteroidia</taxon>
        <taxon>Bacteroidales</taxon>
        <taxon>Rikenellaceae</taxon>
        <taxon>Alistipes</taxon>
    </lineage>
</organism>
<dbReference type="Gene3D" id="2.60.120.10">
    <property type="entry name" value="Jelly Rolls"/>
    <property type="match status" value="1"/>
</dbReference>
<dbReference type="Proteomes" id="UP000322658">
    <property type="component" value="Unassembled WGS sequence"/>
</dbReference>
<dbReference type="Gene3D" id="1.10.10.60">
    <property type="entry name" value="Homeodomain-like"/>
    <property type="match status" value="2"/>
</dbReference>
<dbReference type="EMBL" id="VVXJ01000027">
    <property type="protein sequence ID" value="KAA2374179.1"/>
    <property type="molecule type" value="Genomic_DNA"/>
</dbReference>
<dbReference type="InterPro" id="IPR020449">
    <property type="entry name" value="Tscrpt_reg_AraC-type_HTH"/>
</dbReference>
<evidence type="ECO:0000259" key="4">
    <source>
        <dbReference type="PROSITE" id="PS01124"/>
    </source>
</evidence>
<feature type="domain" description="HTH araC/xylS-type" evidence="4">
    <location>
        <begin position="182"/>
        <end position="280"/>
    </location>
</feature>
<gene>
    <name evidence="6" type="ORF">F2Y07_11470</name>
    <name evidence="5" type="ORF">F2Y13_01425</name>
</gene>
<dbReference type="PANTHER" id="PTHR43280:SF27">
    <property type="entry name" value="TRANSCRIPTIONAL REGULATOR MTLR"/>
    <property type="match status" value="1"/>
</dbReference>
<comment type="caution">
    <text evidence="6">The sequence shown here is derived from an EMBL/GenBank/DDBJ whole genome shotgun (WGS) entry which is preliminary data.</text>
</comment>
<dbReference type="SMART" id="SM00342">
    <property type="entry name" value="HTH_ARAC"/>
    <property type="match status" value="1"/>
</dbReference>
<dbReference type="GO" id="GO:0043565">
    <property type="term" value="F:sequence-specific DNA binding"/>
    <property type="evidence" value="ECO:0007669"/>
    <property type="project" value="InterPro"/>
</dbReference>
<dbReference type="InterPro" id="IPR037923">
    <property type="entry name" value="HTH-like"/>
</dbReference>
<protein>
    <submittedName>
        <fullName evidence="6">Helix-turn-helix transcriptional regulator</fullName>
    </submittedName>
</protein>
<proteinExistence type="predicted"/>
<dbReference type="GO" id="GO:0003700">
    <property type="term" value="F:DNA-binding transcription factor activity"/>
    <property type="evidence" value="ECO:0007669"/>
    <property type="project" value="InterPro"/>
</dbReference>
<dbReference type="Proteomes" id="UP000323567">
    <property type="component" value="Unassembled WGS sequence"/>
</dbReference>
<name>A0A5B3GNE8_9BACT</name>
<keyword evidence="2" id="KW-0238">DNA-binding</keyword>
<keyword evidence="1" id="KW-0805">Transcription regulation</keyword>
<evidence type="ECO:0000313" key="8">
    <source>
        <dbReference type="Proteomes" id="UP000323567"/>
    </source>
</evidence>
<dbReference type="PRINTS" id="PR00032">
    <property type="entry name" value="HTHARAC"/>
</dbReference>
<dbReference type="InterPro" id="IPR014710">
    <property type="entry name" value="RmlC-like_jellyroll"/>
</dbReference>
<dbReference type="PANTHER" id="PTHR43280">
    <property type="entry name" value="ARAC-FAMILY TRANSCRIPTIONAL REGULATOR"/>
    <property type="match status" value="1"/>
</dbReference>
<dbReference type="InterPro" id="IPR009057">
    <property type="entry name" value="Homeodomain-like_sf"/>
</dbReference>
<evidence type="ECO:0000313" key="7">
    <source>
        <dbReference type="Proteomes" id="UP000322658"/>
    </source>
</evidence>
<evidence type="ECO:0000256" key="2">
    <source>
        <dbReference type="ARBA" id="ARBA00023125"/>
    </source>
</evidence>
<dbReference type="EMBL" id="VVXK01000001">
    <property type="protein sequence ID" value="KAA2372151.1"/>
    <property type="molecule type" value="Genomic_DNA"/>
</dbReference>
<dbReference type="InterPro" id="IPR018060">
    <property type="entry name" value="HTH_AraC"/>
</dbReference>
<reference evidence="7 8" key="1">
    <citation type="journal article" date="2019" name="Nat. Med.">
        <title>A library of human gut bacterial isolates paired with longitudinal multiomics data enables mechanistic microbiome research.</title>
        <authorList>
            <person name="Poyet M."/>
            <person name="Groussin M."/>
            <person name="Gibbons S.M."/>
            <person name="Avila-Pacheco J."/>
            <person name="Jiang X."/>
            <person name="Kearney S.M."/>
            <person name="Perrotta A.R."/>
            <person name="Berdy B."/>
            <person name="Zhao S."/>
            <person name="Lieberman T.D."/>
            <person name="Swanson P.K."/>
            <person name="Smith M."/>
            <person name="Roesemann S."/>
            <person name="Alexander J.E."/>
            <person name="Rich S.A."/>
            <person name="Livny J."/>
            <person name="Vlamakis H."/>
            <person name="Clish C."/>
            <person name="Bullock K."/>
            <person name="Deik A."/>
            <person name="Scott J."/>
            <person name="Pierce K.A."/>
            <person name="Xavier R.J."/>
            <person name="Alm E.J."/>
        </authorList>
    </citation>
    <scope>NUCLEOTIDE SEQUENCE [LARGE SCALE GENOMIC DNA]</scope>
    <source>
        <strain evidence="6 7">BIOML-A1</strain>
        <strain evidence="5 8">BIOML-A2</strain>
    </source>
</reference>
<evidence type="ECO:0000313" key="5">
    <source>
        <dbReference type="EMBL" id="KAA2372151.1"/>
    </source>
</evidence>
<dbReference type="PROSITE" id="PS01124">
    <property type="entry name" value="HTH_ARAC_FAMILY_2"/>
    <property type="match status" value="1"/>
</dbReference>
<keyword evidence="3" id="KW-0804">Transcription</keyword>
<sequence>MKQILADITPMGSNNLFVTHYWPDKQTDPPLHYHEDYMLCLTLHVRGQRIMDDAVEDFTEKDLVLINPGTPHRFKRDAAYADAKCETATVMFSREMPDWKFLSLEHMRPIREMLLRPAAGLRFAPKTIDTVLERMISLPKLDGFEAVSLFFSILNDLATAPPDEVQQIGSRHDGSYQDDRVRRIVRFVEESYSRKLSLEEIGRSVDMSPSSVCRYFKRRTHQNLWEYINSFRINRAAQLIVETQLPISEIGPRCGFTNVSNFNHLFRAHLGTTPSDYRSRFKTSPLTPDTTN</sequence>
<dbReference type="Pfam" id="PF12833">
    <property type="entry name" value="HTH_18"/>
    <property type="match status" value="1"/>
</dbReference>
<dbReference type="SUPFAM" id="SSF46689">
    <property type="entry name" value="Homeodomain-like"/>
    <property type="match status" value="2"/>
</dbReference>
<evidence type="ECO:0000256" key="3">
    <source>
        <dbReference type="ARBA" id="ARBA00023163"/>
    </source>
</evidence>
<dbReference type="SUPFAM" id="SSF51215">
    <property type="entry name" value="Regulatory protein AraC"/>
    <property type="match status" value="1"/>
</dbReference>
<accession>A0A5B3GNE8</accession>
<evidence type="ECO:0000313" key="6">
    <source>
        <dbReference type="EMBL" id="KAA2374179.1"/>
    </source>
</evidence>